<evidence type="ECO:0000259" key="17">
    <source>
        <dbReference type="PROSITE" id="PS50982"/>
    </source>
</evidence>
<proteinExistence type="inferred from homology"/>
<dbReference type="SMART" id="SM00571">
    <property type="entry name" value="DDT"/>
    <property type="match status" value="1"/>
</dbReference>
<dbReference type="InterPro" id="IPR037374">
    <property type="entry name" value="BAZ2A/B_Bromo"/>
</dbReference>
<dbReference type="PROSITE" id="PS01359">
    <property type="entry name" value="ZF_PHD_1"/>
    <property type="match status" value="1"/>
</dbReference>
<dbReference type="PROSITE" id="PS50982">
    <property type="entry name" value="MBD"/>
    <property type="match status" value="1"/>
</dbReference>
<feature type="compositionally biased region" description="Low complexity" evidence="13">
    <location>
        <begin position="2591"/>
        <end position="2611"/>
    </location>
</feature>
<evidence type="ECO:0000256" key="1">
    <source>
        <dbReference type="ARBA" id="ARBA00004123"/>
    </source>
</evidence>
<feature type="compositionally biased region" description="Polar residues" evidence="13">
    <location>
        <begin position="2730"/>
        <end position="2746"/>
    </location>
</feature>
<organism evidence="18">
    <name type="scientific">Anopheles gambiae</name>
    <name type="common">African malaria mosquito</name>
    <dbReference type="NCBI Taxonomy" id="7165"/>
    <lineage>
        <taxon>Eukaryota</taxon>
        <taxon>Metazoa</taxon>
        <taxon>Ecdysozoa</taxon>
        <taxon>Arthropoda</taxon>
        <taxon>Hexapoda</taxon>
        <taxon>Insecta</taxon>
        <taxon>Pterygota</taxon>
        <taxon>Neoptera</taxon>
        <taxon>Endopterygota</taxon>
        <taxon>Diptera</taxon>
        <taxon>Nematocera</taxon>
        <taxon>Culicoidea</taxon>
        <taxon>Culicidae</taxon>
        <taxon>Anophelinae</taxon>
        <taxon>Anopheles</taxon>
    </lineage>
</organism>
<dbReference type="InterPro" id="IPR001965">
    <property type="entry name" value="Znf_PHD"/>
</dbReference>
<dbReference type="eggNOG" id="KOG1245">
    <property type="taxonomic scope" value="Eukaryota"/>
</dbReference>
<evidence type="ECO:0000256" key="7">
    <source>
        <dbReference type="ARBA" id="ARBA00023054"/>
    </source>
</evidence>
<feature type="compositionally biased region" description="Polar residues" evidence="13">
    <location>
        <begin position="1819"/>
        <end position="1836"/>
    </location>
</feature>
<dbReference type="SUPFAM" id="SSF47370">
    <property type="entry name" value="Bromodomain"/>
    <property type="match status" value="1"/>
</dbReference>
<dbReference type="CDD" id="cd01397">
    <property type="entry name" value="HAT_MBD"/>
    <property type="match status" value="1"/>
</dbReference>
<keyword evidence="8 11" id="KW-0103">Bromodomain</keyword>
<reference evidence="18" key="5">
    <citation type="submission" date="2011-05" db="EMBL/GenBank/DDBJ databases">
        <authorList>
            <consortium name="VectorBase"/>
        </authorList>
    </citation>
    <scope>NUCLEOTIDE SEQUENCE</scope>
    <source>
        <strain evidence="18">PEST</strain>
    </source>
</reference>
<feature type="compositionally biased region" description="Basic and acidic residues" evidence="13">
    <location>
        <begin position="2796"/>
        <end position="2818"/>
    </location>
</feature>
<evidence type="ECO:0000256" key="5">
    <source>
        <dbReference type="ARBA" id="ARBA00022833"/>
    </source>
</evidence>
<feature type="region of interest" description="Disordered" evidence="13">
    <location>
        <begin position="599"/>
        <end position="653"/>
    </location>
</feature>
<dbReference type="SMART" id="SM00249">
    <property type="entry name" value="PHD"/>
    <property type="match status" value="2"/>
</dbReference>
<evidence type="ECO:0000256" key="10">
    <source>
        <dbReference type="ARBA" id="ARBA00023242"/>
    </source>
</evidence>
<dbReference type="Gene3D" id="3.30.890.10">
    <property type="entry name" value="Methyl-cpg-binding Protein 2, Chain A"/>
    <property type="match status" value="1"/>
</dbReference>
<feature type="compositionally biased region" description="Basic residues" evidence="13">
    <location>
        <begin position="2492"/>
        <end position="2502"/>
    </location>
</feature>
<evidence type="ECO:0000256" key="6">
    <source>
        <dbReference type="ARBA" id="ARBA00023015"/>
    </source>
</evidence>
<dbReference type="Pfam" id="PF00439">
    <property type="entry name" value="Bromodomain"/>
    <property type="match status" value="1"/>
</dbReference>
<feature type="compositionally biased region" description="Gly residues" evidence="13">
    <location>
        <begin position="176"/>
        <end position="202"/>
    </location>
</feature>
<reference evidence="18" key="2">
    <citation type="submission" date="2002-03" db="EMBL/GenBank/DDBJ databases">
        <authorList>
            <consortium name="The Anopheles Genome Sequencing Consortium"/>
        </authorList>
    </citation>
    <scope>NUCLEOTIDE SEQUENCE</scope>
    <source>
        <strain evidence="18">PEST</strain>
    </source>
</reference>
<feature type="compositionally biased region" description="Pro residues" evidence="13">
    <location>
        <begin position="2642"/>
        <end position="2652"/>
    </location>
</feature>
<dbReference type="SMART" id="SM00297">
    <property type="entry name" value="BROMO"/>
    <property type="match status" value="1"/>
</dbReference>
<dbReference type="SMART" id="SM00391">
    <property type="entry name" value="MBD"/>
    <property type="match status" value="1"/>
</dbReference>
<feature type="region of interest" description="Disordered" evidence="13">
    <location>
        <begin position="1369"/>
        <end position="1510"/>
    </location>
</feature>
<dbReference type="InterPro" id="IPR028941">
    <property type="entry name" value="WHIM2_dom"/>
</dbReference>
<feature type="compositionally biased region" description="Low complexity" evidence="13">
    <location>
        <begin position="336"/>
        <end position="358"/>
    </location>
</feature>
<dbReference type="Pfam" id="PF01429">
    <property type="entry name" value="MBD"/>
    <property type="match status" value="1"/>
</dbReference>
<protein>
    <submittedName>
        <fullName evidence="18">AGAP008017-PA</fullName>
    </submittedName>
</protein>
<feature type="compositionally biased region" description="Gly residues" evidence="13">
    <location>
        <begin position="220"/>
        <end position="229"/>
    </location>
</feature>
<feature type="compositionally biased region" description="Low complexity" evidence="13">
    <location>
        <begin position="2507"/>
        <end position="2528"/>
    </location>
</feature>
<feature type="region of interest" description="Disordered" evidence="13">
    <location>
        <begin position="2491"/>
        <end position="2529"/>
    </location>
</feature>
<dbReference type="InterPro" id="IPR018501">
    <property type="entry name" value="DDT_dom"/>
</dbReference>
<feature type="compositionally biased region" description="Basic and acidic residues" evidence="13">
    <location>
        <begin position="1406"/>
        <end position="1420"/>
    </location>
</feature>
<feature type="domain" description="DDT" evidence="16">
    <location>
        <begin position="1136"/>
        <end position="1199"/>
    </location>
</feature>
<feature type="compositionally biased region" description="Basic and acidic residues" evidence="13">
    <location>
        <begin position="1"/>
        <end position="15"/>
    </location>
</feature>
<dbReference type="InterPro" id="IPR011011">
    <property type="entry name" value="Znf_FYVE_PHD"/>
</dbReference>
<feature type="region of interest" description="Disordered" evidence="13">
    <location>
        <begin position="1525"/>
        <end position="1553"/>
    </location>
</feature>
<dbReference type="PRINTS" id="PR00503">
    <property type="entry name" value="BROMODOMAIN"/>
</dbReference>
<dbReference type="VEuPathDB" id="VectorBase:AGAMI1_012683"/>
<dbReference type="VEuPathDB" id="VectorBase:AGAP008017"/>
<gene>
    <name evidence="18" type="ORF">AgaP_AGAP008017</name>
</gene>
<comment type="similarity">
    <text evidence="2">Belongs to the WAL family.</text>
</comment>
<dbReference type="InterPro" id="IPR013083">
    <property type="entry name" value="Znf_RING/FYVE/PHD"/>
</dbReference>
<feature type="compositionally biased region" description="Low complexity" evidence="13">
    <location>
        <begin position="369"/>
        <end position="394"/>
    </location>
</feature>
<dbReference type="InterPro" id="IPR018359">
    <property type="entry name" value="Bromodomain_CS"/>
</dbReference>
<dbReference type="GO" id="GO:0003677">
    <property type="term" value="F:DNA binding"/>
    <property type="evidence" value="ECO:0007669"/>
    <property type="project" value="InterPro"/>
</dbReference>
<keyword evidence="9" id="KW-0804">Transcription</keyword>
<feature type="compositionally biased region" description="Gly residues" evidence="13">
    <location>
        <begin position="16"/>
        <end position="25"/>
    </location>
</feature>
<dbReference type="CDD" id="cd05503">
    <property type="entry name" value="Bromo_BAZ2A_B_like"/>
    <property type="match status" value="1"/>
</dbReference>
<feature type="compositionally biased region" description="Acidic residues" evidence="13">
    <location>
        <begin position="2697"/>
        <end position="2712"/>
    </location>
</feature>
<dbReference type="PANTHER" id="PTHR45915:SF2">
    <property type="entry name" value="TOUTATIS, ISOFORM E"/>
    <property type="match status" value="1"/>
</dbReference>
<dbReference type="InterPro" id="IPR019787">
    <property type="entry name" value="Znf_PHD-finger"/>
</dbReference>
<keyword evidence="4 12" id="KW-0863">Zinc-finger</keyword>
<feature type="compositionally biased region" description="Polar residues" evidence="13">
    <location>
        <begin position="2655"/>
        <end position="2670"/>
    </location>
</feature>
<dbReference type="InterPro" id="IPR001739">
    <property type="entry name" value="Methyl_CpG_DNA-bd"/>
</dbReference>
<dbReference type="CDD" id="cd15545">
    <property type="entry name" value="PHD_BAZ2A_like"/>
    <property type="match status" value="1"/>
</dbReference>
<name>Q7Q3S9_ANOGA</name>
<feature type="compositionally biased region" description="Gly residues" evidence="13">
    <location>
        <begin position="519"/>
        <end position="532"/>
    </location>
</feature>
<comment type="caution">
    <text evidence="18">The sequence shown here is derived from an EMBL/GenBank/DDBJ whole genome shotgun (WGS) entry which is preliminary data.</text>
</comment>
<feature type="compositionally biased region" description="Polar residues" evidence="13">
    <location>
        <begin position="624"/>
        <end position="633"/>
    </location>
</feature>
<dbReference type="Pfam" id="PF15613">
    <property type="entry name" value="WSD"/>
    <property type="match status" value="2"/>
</dbReference>
<accession>Q7Q3S9</accession>
<dbReference type="PROSITE" id="PS50014">
    <property type="entry name" value="BROMODOMAIN_2"/>
    <property type="match status" value="1"/>
</dbReference>
<feature type="compositionally biased region" description="Low complexity" evidence="13">
    <location>
        <begin position="2786"/>
        <end position="2795"/>
    </location>
</feature>
<dbReference type="EMBL" id="AAAB01008964">
    <property type="protein sequence ID" value="EAA12387.4"/>
    <property type="molecule type" value="Genomic_DNA"/>
</dbReference>
<evidence type="ECO:0000256" key="9">
    <source>
        <dbReference type="ARBA" id="ARBA00023163"/>
    </source>
</evidence>
<feature type="region of interest" description="Disordered" evidence="13">
    <location>
        <begin position="2554"/>
        <end position="2818"/>
    </location>
</feature>
<feature type="compositionally biased region" description="Low complexity" evidence="13">
    <location>
        <begin position="599"/>
        <end position="613"/>
    </location>
</feature>
<keyword evidence="6" id="KW-0805">Transcription regulation</keyword>
<dbReference type="Pfam" id="PF00628">
    <property type="entry name" value="PHD"/>
    <property type="match status" value="2"/>
</dbReference>
<dbReference type="Gene3D" id="3.30.40.10">
    <property type="entry name" value="Zinc/RING finger domain, C3HC4 (zinc finger)"/>
    <property type="match status" value="2"/>
</dbReference>
<dbReference type="CDD" id="cd15489">
    <property type="entry name" value="PHD_SF"/>
    <property type="match status" value="1"/>
</dbReference>
<feature type="compositionally biased region" description="Low complexity" evidence="13">
    <location>
        <begin position="1482"/>
        <end position="1491"/>
    </location>
</feature>
<dbReference type="SUPFAM" id="SSF57903">
    <property type="entry name" value="FYVE/PHD zinc finger"/>
    <property type="match status" value="2"/>
</dbReference>
<keyword evidence="5" id="KW-0862">Zinc</keyword>
<evidence type="ECO:0000313" key="18">
    <source>
        <dbReference type="EMBL" id="EAA12387.4"/>
    </source>
</evidence>
<dbReference type="Pfam" id="PF02791">
    <property type="entry name" value="DDT"/>
    <property type="match status" value="1"/>
</dbReference>
<keyword evidence="10" id="KW-0539">Nucleus</keyword>
<dbReference type="PANTHER" id="PTHR45915">
    <property type="entry name" value="TRANSCRIPTION INTERMEDIARY FACTOR"/>
    <property type="match status" value="1"/>
</dbReference>
<reference evidence="18" key="3">
    <citation type="journal article" date="2004" name="Trends Parasitol.">
        <title>The Anopheles gambiae genome: an update.</title>
        <authorList>
            <person name="Mongin E."/>
            <person name="Louis C."/>
            <person name="Holt R.A."/>
            <person name="Birney E."/>
            <person name="Collins F.H."/>
        </authorList>
    </citation>
    <scope>NUCLEOTIDE SEQUENCE</scope>
    <source>
        <strain evidence="18">PEST</strain>
    </source>
</reference>
<keyword evidence="3" id="KW-0479">Metal-binding</keyword>
<dbReference type="InterPro" id="IPR036427">
    <property type="entry name" value="Bromodomain-like_sf"/>
</dbReference>
<dbReference type="PROSITE" id="PS00633">
    <property type="entry name" value="BROMODOMAIN_1"/>
    <property type="match status" value="1"/>
</dbReference>
<evidence type="ECO:0000259" key="15">
    <source>
        <dbReference type="PROSITE" id="PS50016"/>
    </source>
</evidence>
<dbReference type="InterPro" id="IPR016177">
    <property type="entry name" value="DNA-bd_dom_sf"/>
</dbReference>
<reference evidence="18" key="4">
    <citation type="journal article" date="2007" name="Genome Biol.">
        <title>Update of the Anopheles gambiae PEST genome assembly.</title>
        <authorList>
            <person name="Sharakhova M.V."/>
            <person name="Hammond M.P."/>
            <person name="Lobo N.F."/>
            <person name="Krzywinski J."/>
            <person name="Unger M.F."/>
            <person name="Hillenmeyer M.E."/>
            <person name="Bruggner R.V."/>
            <person name="Birney E."/>
            <person name="Collins F.H."/>
        </authorList>
    </citation>
    <scope>NUCLEOTIDE SEQUENCE</scope>
    <source>
        <strain evidence="18">PEST</strain>
    </source>
</reference>
<evidence type="ECO:0000256" key="12">
    <source>
        <dbReference type="PROSITE-ProRule" id="PRU00146"/>
    </source>
</evidence>
<feature type="region of interest" description="Disordered" evidence="13">
    <location>
        <begin position="176"/>
        <end position="229"/>
    </location>
</feature>
<feature type="compositionally biased region" description="Polar residues" evidence="13">
    <location>
        <begin position="1492"/>
        <end position="1510"/>
    </location>
</feature>
<feature type="compositionally biased region" description="Low complexity" evidence="13">
    <location>
        <begin position="845"/>
        <end position="869"/>
    </location>
</feature>
<reference evidence="18" key="1">
    <citation type="journal article" date="2002" name="Science">
        <title>The genome sequence of the malaria mosquito Anopheles gambiae.</title>
        <authorList>
            <person name="Holt R.A."/>
            <person name="Subramanian G.M."/>
            <person name="Halpern A."/>
            <person name="Sutton G.G."/>
            <person name="Charlab R."/>
            <person name="Nusskern D.R."/>
            <person name="Wincker P."/>
            <person name="Clark A.G."/>
            <person name="Ribeiro J.M."/>
            <person name="Wides R."/>
            <person name="Salzberg S.L."/>
            <person name="Loftus B."/>
            <person name="Yandell M."/>
            <person name="Majoros W.H."/>
            <person name="Rusch D.B."/>
            <person name="Lai Z."/>
            <person name="Kraft C.L."/>
            <person name="Abril J.F."/>
            <person name="Anthouard V."/>
            <person name="Arensburger P."/>
            <person name="Atkinson P.W."/>
            <person name="Baden H."/>
            <person name="de Berardinis V."/>
            <person name="Baldwin D."/>
            <person name="Benes V."/>
            <person name="Biedler J."/>
            <person name="Blass C."/>
            <person name="Bolanos R."/>
            <person name="Boscus D."/>
            <person name="Barnstead M."/>
            <person name="Cai S."/>
            <person name="Center A."/>
            <person name="Chaturverdi K."/>
            <person name="Christophides G.K."/>
            <person name="Chrystal M.A."/>
            <person name="Clamp M."/>
            <person name="Cravchik A."/>
            <person name="Curwen V."/>
            <person name="Dana A."/>
            <person name="Delcher A."/>
            <person name="Dew I."/>
            <person name="Evans C.A."/>
            <person name="Flanigan M."/>
            <person name="Grundschober-Freimoser A."/>
            <person name="Friedli L."/>
            <person name="Gu Z."/>
            <person name="Guan P."/>
            <person name="Guigo R."/>
            <person name="Hillenmeyer M.E."/>
            <person name="Hladun S.L."/>
            <person name="Hogan J.R."/>
            <person name="Hong Y.S."/>
            <person name="Hoover J."/>
            <person name="Jaillon O."/>
            <person name="Ke Z."/>
            <person name="Kodira C."/>
            <person name="Kokoza E."/>
            <person name="Koutsos A."/>
            <person name="Letunic I."/>
            <person name="Levitsky A."/>
            <person name="Liang Y."/>
            <person name="Lin J.J."/>
            <person name="Lobo N.F."/>
            <person name="Lopez J.R."/>
            <person name="Malek J.A."/>
            <person name="McIntosh T.C."/>
            <person name="Meister S."/>
            <person name="Miller J."/>
            <person name="Mobarry C."/>
            <person name="Mongin E."/>
            <person name="Murphy S.D."/>
            <person name="O'Brochta D.A."/>
            <person name="Pfannkoch C."/>
            <person name="Qi R."/>
            <person name="Regier M.A."/>
            <person name="Remington K."/>
            <person name="Shao H."/>
            <person name="Sharakhova M.V."/>
            <person name="Sitter C.D."/>
            <person name="Shetty J."/>
            <person name="Smith T.J."/>
            <person name="Strong R."/>
            <person name="Sun J."/>
            <person name="Thomasova D."/>
            <person name="Ton L.Q."/>
            <person name="Topalis P."/>
            <person name="Tu Z."/>
            <person name="Unger M.F."/>
            <person name="Walenz B."/>
            <person name="Wang A."/>
            <person name="Wang J."/>
            <person name="Wang M."/>
            <person name="Wang X."/>
            <person name="Woodford K.J."/>
            <person name="Wortman J.R."/>
            <person name="Wu M."/>
            <person name="Yao A."/>
            <person name="Zdobnov E.M."/>
            <person name="Zhang H."/>
            <person name="Zhao Q."/>
            <person name="Zhao S."/>
            <person name="Zhu S.C."/>
            <person name="Zhimulev I."/>
            <person name="Coluzzi M."/>
            <person name="della Torre A."/>
            <person name="Roth C.W."/>
            <person name="Louis C."/>
            <person name="Kalush F."/>
            <person name="Mural R.J."/>
            <person name="Myers E.W."/>
            <person name="Adams M.D."/>
            <person name="Smith H.O."/>
            <person name="Broder S."/>
            <person name="Gardner M.J."/>
            <person name="Fraser C.M."/>
            <person name="Birney E."/>
            <person name="Bork P."/>
            <person name="Brey P.T."/>
            <person name="Venter J.C."/>
            <person name="Weissenbach J."/>
            <person name="Kafatos F.C."/>
            <person name="Collins F.H."/>
            <person name="Hoffman S.L."/>
        </authorList>
    </citation>
    <scope>NUCLEOTIDE SEQUENCE [LARGE SCALE GENOMIC DNA]</scope>
    <source>
        <strain evidence="18">PEST</strain>
    </source>
</reference>
<dbReference type="PROSITE" id="PS50016">
    <property type="entry name" value="ZF_PHD_2"/>
    <property type="match status" value="2"/>
</dbReference>
<feature type="region of interest" description="Disordered" evidence="13">
    <location>
        <begin position="463"/>
        <end position="536"/>
    </location>
</feature>
<dbReference type="Gene3D" id="1.20.920.10">
    <property type="entry name" value="Bromodomain-like"/>
    <property type="match status" value="1"/>
</dbReference>
<feature type="compositionally biased region" description="Basic and acidic residues" evidence="13">
    <location>
        <begin position="1741"/>
        <end position="1757"/>
    </location>
</feature>
<feature type="compositionally biased region" description="Polar residues" evidence="13">
    <location>
        <begin position="2682"/>
        <end position="2696"/>
    </location>
</feature>
<evidence type="ECO:0000256" key="11">
    <source>
        <dbReference type="PROSITE-ProRule" id="PRU00035"/>
    </source>
</evidence>
<feature type="domain" description="MBD" evidence="17">
    <location>
        <begin position="875"/>
        <end position="949"/>
    </location>
</feature>
<dbReference type="InterPro" id="IPR019786">
    <property type="entry name" value="Zinc_finger_PHD-type_CS"/>
</dbReference>
<feature type="domain" description="PHD-type" evidence="15">
    <location>
        <begin position="2384"/>
        <end position="2434"/>
    </location>
</feature>
<dbReference type="FunFam" id="3.30.40.10:FF:000199">
    <property type="entry name" value="Bromodomain adjacent to zinc finger domain 2B"/>
    <property type="match status" value="1"/>
</dbReference>
<feature type="compositionally biased region" description="Basic residues" evidence="13">
    <location>
        <begin position="1665"/>
        <end position="1685"/>
    </location>
</feature>
<evidence type="ECO:0000256" key="8">
    <source>
        <dbReference type="ARBA" id="ARBA00023117"/>
    </source>
</evidence>
<feature type="domain" description="Bromo" evidence="14">
    <location>
        <begin position="2838"/>
        <end position="2908"/>
    </location>
</feature>
<feature type="compositionally biased region" description="Acidic residues" evidence="13">
    <location>
        <begin position="1532"/>
        <end position="1551"/>
    </location>
</feature>
<evidence type="ECO:0000256" key="4">
    <source>
        <dbReference type="ARBA" id="ARBA00022771"/>
    </source>
</evidence>
<dbReference type="InterPro" id="IPR001487">
    <property type="entry name" value="Bromodomain"/>
</dbReference>
<evidence type="ECO:0000259" key="14">
    <source>
        <dbReference type="PROSITE" id="PS50014"/>
    </source>
</evidence>
<feature type="compositionally biased region" description="Pro residues" evidence="13">
    <location>
        <begin position="2612"/>
        <end position="2621"/>
    </location>
</feature>
<feature type="compositionally biased region" description="Low complexity" evidence="13">
    <location>
        <begin position="639"/>
        <end position="653"/>
    </location>
</feature>
<feature type="domain" description="PHD-type" evidence="15">
    <location>
        <begin position="2438"/>
        <end position="2490"/>
    </location>
</feature>
<dbReference type="PROSITE" id="PS50827">
    <property type="entry name" value="DDT"/>
    <property type="match status" value="1"/>
</dbReference>
<feature type="region of interest" description="Disordered" evidence="13">
    <location>
        <begin position="1643"/>
        <end position="1893"/>
    </location>
</feature>
<feature type="region of interest" description="Disordered" evidence="13">
    <location>
        <begin position="304"/>
        <end position="394"/>
    </location>
</feature>
<feature type="region of interest" description="Disordered" evidence="13">
    <location>
        <begin position="1"/>
        <end position="25"/>
    </location>
</feature>
<sequence length="2930" mass="315267">MDKDGEKKGGGDKKGGGGQSGTGLGGAAGVNDPAALLDAASLFAYWGRDPSAMAAAVSNPLFGSQFGMPGGLGGLMPNAGTGSGSGNDRFTMSHHNQNTMAVAASQAASLAGLHNNWWSMAQLAAQDYFARLQATGMSQLPFSHDLAGAFPAGLGLGAMSAAAAAAAVAATGGNAAGGGAGGSGSGTGGSGGGSGKGGSGGGKGKKRDRSSNSNSSNASSGGGGSAGGMGGMGAGGMGGGVGGSNNSSYKVRWNWEDLIYITIPSSLVISTAIRSVAFFFHKPCCPPTFPVAVKNEQEEMKTTFSLSLKSSSSGGGGSSSSLASPHGASRLIGNDSISITRGSSSPSMSSSKQQPTPSVTISASHGNPGSSSSSSSSGSSAQQNHLQNLSSSSRSASMNALSTLSQFNNLDLTTQQNMTATMNALAASQAKAKDYISSGILNDPSSLLGVRLPPDTEIIKYTSSIVGPKASGGTGRGPKRQRLEPNEYGGGGGGGGGSSNNSGGGGGGGSGSSHLSSGSGSGGSGASSGTGGSNDRIEVIKLPPTITSNGVYNAGKGADSMMDHMNEWSGLNLSAKGSGGGGGSSSAAATIVSSLTAGGMNSSGSNNQSSGMMEQDDAPLNLSMKPSKSSNEGMRSDSTHSASSSSPAMSGASANSLQSLSTITAALGGAAGNANDSSRCNLASAAAAYAAAAPVSTGAGLGTGTNSTSTLNSLLMAGSGSGGGIAGGSSSAAGGASSSATAAANAANHQLMAAQLGFNSSLSELLKISNYEEYDYASLSGGSQFKEGRPRNLGRGVSKPKKNTVASLLAQSRAVGSKPLTAQQLLTQDAEIEKLRQAMLEASRNQSMDNSTSNTNTDTESISESGMSESEGEEHINLKELRVPLEKGWRRETVIRGLTRNGHIKGDVYYYPPQSVNKMKGMNQIQLYLDQFKPKDLSRDNFSFSAKAIVGTFLQPAPLPYATDGEFIKMTDVEVARRLEDLKMFTRHAGLGVEQRIEIAKQQQALRDAKKLAKEEMNKNKEKARQAKEAERNERLEQQRKERELKNQQALEERERRRQHMALIKQLELRRKFEEKEKKKHQVILDKLIQREKKLVMRKRDTNILAELRKPQEDSEIVDQTVLPSFSRIPGLKLTGTGYADLLMVFEFLHNFGETLGFDMESLPNLQSLHLALTSENAIDAEEELLSVMTHLLVCAIEDPGIPNPGRHTTLLGQTLRQADITHTNVSEILRIYLYAVATGEVKLQSGINLERDRDAPSKHHLVNDEDFKMCSTKNSQFYELLAENARYKLSELLKDKPFVALNPTTKTEILAMLCNDLLMNKAVCKQIDSSLEAQAQLKKERYLLDNKIRKYKMLVARKQRLEHECEVVENGTEKESAPPVEGEGFNSVPPAEGASGQGELEEGEIVNKKDFGAEGHKTDDDDDDDDNDVVEIVPMPVTCTVTEDSCPNTIPTSSEVEGEENGQSKLDTTAAPESGEPMDTSSVEPSESSSLNQNHTESLNGIDNQSNNSASELDLLSKSMINDHSTCGDRADEDNSDLESEGTQLEEDEDAHLTAEEAQRKYDKILETSFQNKQQLENALNQLRVKCFGQDRYWRRYWNLGKCGGIYVEAMESTQPEMYRYENALEEVQSRPDYVPKYAPAIKPESAVKQDPAEDELQPTEDRKRKRCSSVSLKKLKKKKKKQRTTSEGGESFRGNLGSAAGGFNDAADDEDDGDDEEEDGPDDEDDCSRTSFSNGPALEDGRTADSQSDDCKIIEEPEDEAQQENHKSAEDGQSVEGTPNHNAAPKKSDDQLMDIEDSIPTAILVQKGNDHDETKTVEVNNQIGGVNVSPHQPTGGSGASAATPEDDDDVTMVQEETPTITIPDDDTESGDRMPTAPCEGVKTEHDNKGSTTLTDSMNCDMKPKLMENGVEMRDPGELVDNNCAVRAPITPGSYLYLRNTDTKQEKEFSDQLLNRWFSIVDKELPLSSTECPLPTINGSTPASLARQIFTNITCREICQIQGNRWDIGNNIQFFSVPLEKGVEIHFPNESILSMSGLDDDEINEVIAKKSRPEPLQLSDMKPAFKRETIEYSYSQHHPNQIRLRAEMMAEETADPEEYGNFSLPAYMTLTLSNLTAYVQCDQFQPLQMTPEEEKQLEDVKQHGAPQKTEPQVVPREFRYGWWKINDIEELNELIKALNPRGVRERLLRQSLLESLAESVNLTTPHHVSHPRAAPPPNGYIEPEAWNAWNPSIARRVEVALLDQIEAMEDKVASASMQVKGWQMPQREGDSENGVVEDVTIEMLRERILGLEAAIERRYLKPPLGINTTEAQMAVIAQQESHSNQNNVSNLSNCSNSSAEDENLPKGLLSWRDAVERSVTTAQLSMALYVLESCVAWDKSIMKANCQFCQSGESEDKLLLCDGCDRGYHTYCFKPRMDKIPDGDWYCFECKNKATGDRKCIVCGGLRPPPLGKMVYCELCPRAYHQDCYIPPMLKYPRGKWYCQNCVAKAPPKKKPQRKPKERTTNNSSQSLLNSSLNSSQNQSLNSSHEDIATTPLAICCCILTPVPCTHNSHSHPAHSIASTSHEESSAPQHLQPPHSSVPGVPMPAAPATASTSSAYHHQLHQQQQHPPQPLPPPSHPQQYGGAPLVDANNYAMSLAPPAPPQQPYYPTPVESSATSAATVEQEAQSDYVASGEAAQYSASEGYTHAQSTSECEPDQQESPAEVDDQIEASSESPVPTAGGGEFYSPSSNAMNAAGSSTSYLDSDRTPGGQDGEEGSCGGDSSEEYQPRPSPVKDSLCLAGSSSSSSSSISDHQRKERSKERDEAKERAKQEKKATKRLLKELAVCKTILEEMELHEDSWPFLLPVNTKQFPTYRKVIKSPMDLSTIKKRLQDLVYKSREDFIADVRQIFDNCEVFNEDDSPVGIAGHGMRKFFEQRWADLTDKHS</sequence>
<keyword evidence="7" id="KW-0175">Coiled coil</keyword>
<comment type="subcellular location">
    <subcellularLocation>
        <location evidence="1">Nucleus</location>
    </subcellularLocation>
</comment>
<feature type="region of interest" description="Disordered" evidence="13">
    <location>
        <begin position="1016"/>
        <end position="1056"/>
    </location>
</feature>
<evidence type="ECO:0000256" key="2">
    <source>
        <dbReference type="ARBA" id="ARBA00007444"/>
    </source>
</evidence>
<dbReference type="PhylomeDB" id="Q7Q3S9"/>
<dbReference type="STRING" id="7165.Q7Q3S9"/>
<feature type="compositionally biased region" description="Gly residues" evidence="13">
    <location>
        <begin position="488"/>
        <end position="511"/>
    </location>
</feature>
<feature type="region of interest" description="Disordered" evidence="13">
    <location>
        <begin position="843"/>
        <end position="874"/>
    </location>
</feature>
<evidence type="ECO:0000256" key="3">
    <source>
        <dbReference type="ARBA" id="ARBA00022723"/>
    </source>
</evidence>
<feature type="compositionally biased region" description="Polar residues" evidence="13">
    <location>
        <begin position="1440"/>
        <end position="1468"/>
    </location>
</feature>
<feature type="compositionally biased region" description="Acidic residues" evidence="13">
    <location>
        <begin position="1421"/>
        <end position="1430"/>
    </location>
</feature>
<feature type="compositionally biased region" description="Polar residues" evidence="13">
    <location>
        <begin position="359"/>
        <end position="368"/>
    </location>
</feature>
<dbReference type="GO" id="GO:0005634">
    <property type="term" value="C:nucleus"/>
    <property type="evidence" value="ECO:0007669"/>
    <property type="project" value="UniProtKB-SubCell"/>
</dbReference>
<evidence type="ECO:0000259" key="16">
    <source>
        <dbReference type="PROSITE" id="PS50827"/>
    </source>
</evidence>
<feature type="compositionally biased region" description="Acidic residues" evidence="13">
    <location>
        <begin position="1708"/>
        <end position="1728"/>
    </location>
</feature>
<evidence type="ECO:0000256" key="13">
    <source>
        <dbReference type="SAM" id="MobiDB-lite"/>
    </source>
</evidence>
<dbReference type="SUPFAM" id="SSF54171">
    <property type="entry name" value="DNA-binding domain"/>
    <property type="match status" value="1"/>
</dbReference>
<dbReference type="GO" id="GO:0008270">
    <property type="term" value="F:zinc ion binding"/>
    <property type="evidence" value="ECO:0007669"/>
    <property type="project" value="UniProtKB-KW"/>
</dbReference>